<dbReference type="InterPro" id="IPR038765">
    <property type="entry name" value="Papain-like_cys_pep_sf"/>
</dbReference>
<dbReference type="STRING" id="145388.A0A0D2MKD3"/>
<comment type="similarity">
    <text evidence="1">Belongs to the peptidase C1 family.</text>
</comment>
<protein>
    <recommendedName>
        <fullName evidence="3">Peptidase C1A papain C-terminal domain-containing protein</fullName>
    </recommendedName>
</protein>
<organism evidence="4 5">
    <name type="scientific">Monoraphidium neglectum</name>
    <dbReference type="NCBI Taxonomy" id="145388"/>
    <lineage>
        <taxon>Eukaryota</taxon>
        <taxon>Viridiplantae</taxon>
        <taxon>Chlorophyta</taxon>
        <taxon>core chlorophytes</taxon>
        <taxon>Chlorophyceae</taxon>
        <taxon>CS clade</taxon>
        <taxon>Sphaeropleales</taxon>
        <taxon>Selenastraceae</taxon>
        <taxon>Monoraphidium</taxon>
    </lineage>
</organism>
<feature type="region of interest" description="Disordered" evidence="2">
    <location>
        <begin position="1"/>
        <end position="25"/>
    </location>
</feature>
<dbReference type="GeneID" id="25729959"/>
<accession>A0A0D2MKD3</accession>
<keyword evidence="5" id="KW-1185">Reference proteome</keyword>
<gene>
    <name evidence="4" type="ORF">MNEG_12582</name>
</gene>
<dbReference type="KEGG" id="mng:MNEG_12582"/>
<dbReference type="AlphaFoldDB" id="A0A0D2MKD3"/>
<dbReference type="Pfam" id="PF00112">
    <property type="entry name" value="Peptidase_C1"/>
    <property type="match status" value="1"/>
</dbReference>
<dbReference type="GO" id="GO:0006508">
    <property type="term" value="P:proteolysis"/>
    <property type="evidence" value="ECO:0007669"/>
    <property type="project" value="InterPro"/>
</dbReference>
<name>A0A0D2MKD3_9CHLO</name>
<dbReference type="InterPro" id="IPR025660">
    <property type="entry name" value="Pept_his_AS"/>
</dbReference>
<dbReference type="InterPro" id="IPR013128">
    <property type="entry name" value="Peptidase_C1A"/>
</dbReference>
<dbReference type="PANTHER" id="PTHR12411">
    <property type="entry name" value="CYSTEINE PROTEASE FAMILY C1-RELATED"/>
    <property type="match status" value="1"/>
</dbReference>
<sequence>MSSSGTAPHPDDGQGLLPDESLLGADNNPARNLDAAYSSAGRQWSAAVTWQRALKASPKAACVGTSKDSLCSSSVGAGVALRLLRLKQPAGGVIAGNSEKLATLMFATSPAAYSSLEPRDVPYRIISPPRSQGECQTCTAFVAVAGAEAAAASALGQDVANIGQLSPQDLYYCGDERTSCDTGASLKATLGQLEKRPNLKLEKCMPYQQPDLQGDVTRNSLCTTKCTDTSPLISKGRFDFVPIAQLWKAQQHIRRHGAVATRFDVYSDFKPFFANPKNAGAVYRPSPGIKPDIAHAILLVGYDNVNQFWIARNSWGPGFAQNGNFRVAFGVAGVLTPGDTFGVVFFPGPGAPTRPPPKLLPAPNLPKGCSYYVVGGGLQVTRLGHAVWGQ</sequence>
<evidence type="ECO:0000256" key="1">
    <source>
        <dbReference type="ARBA" id="ARBA00008455"/>
    </source>
</evidence>
<dbReference type="RefSeq" id="XP_013894400.1">
    <property type="nucleotide sequence ID" value="XM_014038946.1"/>
</dbReference>
<evidence type="ECO:0000256" key="2">
    <source>
        <dbReference type="SAM" id="MobiDB-lite"/>
    </source>
</evidence>
<dbReference type="EMBL" id="KK103537">
    <property type="protein sequence ID" value="KIY95380.1"/>
    <property type="molecule type" value="Genomic_DNA"/>
</dbReference>
<evidence type="ECO:0000313" key="4">
    <source>
        <dbReference type="EMBL" id="KIY95380.1"/>
    </source>
</evidence>
<dbReference type="SMART" id="SM00645">
    <property type="entry name" value="Pept_C1"/>
    <property type="match status" value="1"/>
</dbReference>
<dbReference type="Gene3D" id="3.90.70.10">
    <property type="entry name" value="Cysteine proteinases"/>
    <property type="match status" value="1"/>
</dbReference>
<evidence type="ECO:0000313" key="5">
    <source>
        <dbReference type="Proteomes" id="UP000054498"/>
    </source>
</evidence>
<proteinExistence type="inferred from homology"/>
<dbReference type="PROSITE" id="PS00639">
    <property type="entry name" value="THIOL_PROTEASE_HIS"/>
    <property type="match status" value="1"/>
</dbReference>
<dbReference type="OrthoDB" id="543142at2759"/>
<reference evidence="4 5" key="1">
    <citation type="journal article" date="2013" name="BMC Genomics">
        <title>Reconstruction of the lipid metabolism for the microalga Monoraphidium neglectum from its genome sequence reveals characteristics suitable for biofuel production.</title>
        <authorList>
            <person name="Bogen C."/>
            <person name="Al-Dilaimi A."/>
            <person name="Albersmeier A."/>
            <person name="Wichmann J."/>
            <person name="Grundmann M."/>
            <person name="Rupp O."/>
            <person name="Lauersen K.J."/>
            <person name="Blifernez-Klassen O."/>
            <person name="Kalinowski J."/>
            <person name="Goesmann A."/>
            <person name="Mussgnug J.H."/>
            <person name="Kruse O."/>
        </authorList>
    </citation>
    <scope>NUCLEOTIDE SEQUENCE [LARGE SCALE GENOMIC DNA]</scope>
    <source>
        <strain evidence="4 5">SAG 48.87</strain>
    </source>
</reference>
<evidence type="ECO:0000259" key="3">
    <source>
        <dbReference type="SMART" id="SM00645"/>
    </source>
</evidence>
<dbReference type="SUPFAM" id="SSF54001">
    <property type="entry name" value="Cysteine proteinases"/>
    <property type="match status" value="1"/>
</dbReference>
<dbReference type="Proteomes" id="UP000054498">
    <property type="component" value="Unassembled WGS sequence"/>
</dbReference>
<dbReference type="InterPro" id="IPR000668">
    <property type="entry name" value="Peptidase_C1A_C"/>
</dbReference>
<feature type="domain" description="Peptidase C1A papain C-terminal" evidence="3">
    <location>
        <begin position="112"/>
        <end position="339"/>
    </location>
</feature>
<dbReference type="GO" id="GO:0008234">
    <property type="term" value="F:cysteine-type peptidase activity"/>
    <property type="evidence" value="ECO:0007669"/>
    <property type="project" value="InterPro"/>
</dbReference>